<evidence type="ECO:0000313" key="5">
    <source>
        <dbReference type="EMBL" id="KOC89305.1"/>
    </source>
</evidence>
<comment type="similarity">
    <text evidence="3">Belongs to the Nudix hydrolase family.</text>
</comment>
<dbReference type="Proteomes" id="UP000037088">
    <property type="component" value="Unassembled WGS sequence"/>
</dbReference>
<dbReference type="InterPro" id="IPR020476">
    <property type="entry name" value="Nudix_hydrolase"/>
</dbReference>
<evidence type="ECO:0000313" key="6">
    <source>
        <dbReference type="EMBL" id="KOC95357.1"/>
    </source>
</evidence>
<dbReference type="EMBL" id="JRXF01000001">
    <property type="protein sequence ID" value="KOC95357.1"/>
    <property type="molecule type" value="Genomic_DNA"/>
</dbReference>
<protein>
    <submittedName>
        <fullName evidence="5">DNA mismatch repair protein MutT</fullName>
    </submittedName>
</protein>
<dbReference type="PATRIC" id="fig|1560201.3.peg.2847"/>
<dbReference type="PROSITE" id="PS00893">
    <property type="entry name" value="NUDIX_BOX"/>
    <property type="match status" value="1"/>
</dbReference>
<accession>A0A0L7T1X8</accession>
<evidence type="ECO:0000313" key="8">
    <source>
        <dbReference type="Proteomes" id="UP000037088"/>
    </source>
</evidence>
<dbReference type="PRINTS" id="PR00502">
    <property type="entry name" value="NUDIXFAMILY"/>
</dbReference>
<evidence type="ECO:0000256" key="1">
    <source>
        <dbReference type="ARBA" id="ARBA00001946"/>
    </source>
</evidence>
<dbReference type="PROSITE" id="PS51462">
    <property type="entry name" value="NUDIX"/>
    <property type="match status" value="1"/>
</dbReference>
<comment type="caution">
    <text evidence="5">The sequence shown here is derived from an EMBL/GenBank/DDBJ whole genome shotgun (WGS) entry which is preliminary data.</text>
</comment>
<comment type="cofactor">
    <cofactor evidence="1">
        <name>Mg(2+)</name>
        <dbReference type="ChEBI" id="CHEBI:18420"/>
    </cofactor>
</comment>
<evidence type="ECO:0000259" key="4">
    <source>
        <dbReference type="PROSITE" id="PS51462"/>
    </source>
</evidence>
<evidence type="ECO:0000313" key="7">
    <source>
        <dbReference type="Proteomes" id="UP000036851"/>
    </source>
</evidence>
<dbReference type="GO" id="GO:0016787">
    <property type="term" value="F:hydrolase activity"/>
    <property type="evidence" value="ECO:0007669"/>
    <property type="project" value="UniProtKB-KW"/>
</dbReference>
<dbReference type="PANTHER" id="PTHR16099">
    <property type="entry name" value="8-OXO-DGTP DIPHOSPHATES NUDT15"/>
    <property type="match status" value="1"/>
</dbReference>
<dbReference type="AlphaFoldDB" id="A0A0L7T1X8"/>
<dbReference type="RefSeq" id="WP_052899948.1">
    <property type="nucleotide sequence ID" value="NZ_JRXE01000017.1"/>
</dbReference>
<keyword evidence="8" id="KW-1185">Reference proteome</keyword>
<gene>
    <name evidence="5" type="ORF">NG42_13370</name>
    <name evidence="6" type="ORF">NG43_01235</name>
</gene>
<dbReference type="STRING" id="1560201.NG42_13370"/>
<dbReference type="InterPro" id="IPR000086">
    <property type="entry name" value="NUDIX_hydrolase_dom"/>
</dbReference>
<evidence type="ECO:0000256" key="3">
    <source>
        <dbReference type="RuleBase" id="RU003476"/>
    </source>
</evidence>
<dbReference type="EMBL" id="JRXE01000017">
    <property type="protein sequence ID" value="KOC89305.1"/>
    <property type="molecule type" value="Genomic_DNA"/>
</dbReference>
<sequence>MLTPRIGVGVLIFRDGKLLLGRRKGSHGADSWSAPGGHLEFGESIEQCAQREVQEETGLRLDKLRIGPFTNDIFANEQKHYVTLFAVAHQPVGEPVLCEPEKCGGWQWFALDALPHPLFIPLQNLLQQHGGDCLTRLSQQTD</sequence>
<dbReference type="Pfam" id="PF00293">
    <property type="entry name" value="NUDIX"/>
    <property type="match status" value="1"/>
</dbReference>
<dbReference type="Gene3D" id="3.90.79.10">
    <property type="entry name" value="Nucleoside Triphosphate Pyrophosphohydrolase"/>
    <property type="match status" value="1"/>
</dbReference>
<reference evidence="7 8" key="1">
    <citation type="journal article" date="2015" name="Int. J. Syst. Evol. Microbiol.">
        <title>Erwinia iniecta sp. nov., isolated from Russian wheat aphids (Diuraphis noxia).</title>
        <authorList>
            <person name="Campillo T."/>
            <person name="Luna E."/>
            <person name="Portier P."/>
            <person name="Fischer-Le Saux M."/>
            <person name="Lapitan N."/>
            <person name="Tisserat N.A."/>
            <person name="Leach J.E."/>
        </authorList>
    </citation>
    <scope>NUCLEOTIDE SEQUENCE [LARGE SCALE GENOMIC DNA]</scope>
    <source>
        <strain evidence="5 8">B120</strain>
        <strain evidence="6 7">B149</strain>
    </source>
</reference>
<dbReference type="Proteomes" id="UP000036851">
    <property type="component" value="Unassembled WGS sequence"/>
</dbReference>
<dbReference type="PANTHER" id="PTHR16099:SF5">
    <property type="entry name" value="NUCLEOTIDE TRIPHOSPHATE DIPHOSPHATASE NUDT15"/>
    <property type="match status" value="1"/>
</dbReference>
<feature type="domain" description="Nudix hydrolase" evidence="4">
    <location>
        <begin position="3"/>
        <end position="132"/>
    </location>
</feature>
<organism evidence="5 8">
    <name type="scientific">Winslowiella iniecta</name>
    <dbReference type="NCBI Taxonomy" id="1560201"/>
    <lineage>
        <taxon>Bacteria</taxon>
        <taxon>Pseudomonadati</taxon>
        <taxon>Pseudomonadota</taxon>
        <taxon>Gammaproteobacteria</taxon>
        <taxon>Enterobacterales</taxon>
        <taxon>Erwiniaceae</taxon>
        <taxon>Winslowiella</taxon>
    </lineage>
</organism>
<dbReference type="SUPFAM" id="SSF55811">
    <property type="entry name" value="Nudix"/>
    <property type="match status" value="1"/>
</dbReference>
<dbReference type="InterPro" id="IPR015797">
    <property type="entry name" value="NUDIX_hydrolase-like_dom_sf"/>
</dbReference>
<keyword evidence="2 3" id="KW-0378">Hydrolase</keyword>
<evidence type="ECO:0000256" key="2">
    <source>
        <dbReference type="ARBA" id="ARBA00022801"/>
    </source>
</evidence>
<proteinExistence type="inferred from homology"/>
<dbReference type="CDD" id="cd04678">
    <property type="entry name" value="NUDIX_MTH2_Nudt15"/>
    <property type="match status" value="1"/>
</dbReference>
<dbReference type="InterPro" id="IPR020084">
    <property type="entry name" value="NUDIX_hydrolase_CS"/>
</dbReference>
<dbReference type="FunFam" id="3.90.79.10:FF:000060">
    <property type="entry name" value="Nudix hydrolase 1"/>
    <property type="match status" value="1"/>
</dbReference>
<dbReference type="OrthoDB" id="9787476at2"/>
<name>A0A0L7T1X8_9GAMM</name>